<feature type="domain" description="Lnb N-terminal periplasmic" evidence="1">
    <location>
        <begin position="44"/>
        <end position="205"/>
    </location>
</feature>
<dbReference type="EMBL" id="JAMXLR010000026">
    <property type="protein sequence ID" value="MCO6043826.1"/>
    <property type="molecule type" value="Genomic_DNA"/>
</dbReference>
<keyword evidence="3" id="KW-1185">Reference proteome</keyword>
<gene>
    <name evidence="2" type="ORF">NG895_07890</name>
</gene>
<evidence type="ECO:0000313" key="3">
    <source>
        <dbReference type="Proteomes" id="UP001155241"/>
    </source>
</evidence>
<proteinExistence type="predicted"/>
<dbReference type="Pfam" id="PF13387">
    <property type="entry name" value="Lnb_N"/>
    <property type="match status" value="1"/>
</dbReference>
<evidence type="ECO:0000313" key="2">
    <source>
        <dbReference type="EMBL" id="MCO6043826.1"/>
    </source>
</evidence>
<protein>
    <submittedName>
        <fullName evidence="2">DUF4105 domain-containing protein</fullName>
    </submittedName>
</protein>
<dbReference type="InterPro" id="IPR025178">
    <property type="entry name" value="Lnb_N"/>
</dbReference>
<organism evidence="2 3">
    <name type="scientific">Aeoliella straminimaris</name>
    <dbReference type="NCBI Taxonomy" id="2954799"/>
    <lineage>
        <taxon>Bacteria</taxon>
        <taxon>Pseudomonadati</taxon>
        <taxon>Planctomycetota</taxon>
        <taxon>Planctomycetia</taxon>
        <taxon>Pirellulales</taxon>
        <taxon>Lacipirellulaceae</taxon>
        <taxon>Aeoliella</taxon>
    </lineage>
</organism>
<accession>A0A9X2JFK9</accession>
<reference evidence="2" key="1">
    <citation type="submission" date="2022-06" db="EMBL/GenBank/DDBJ databases">
        <title>Aeoliella straminimaris, a novel planctomycete from sediments.</title>
        <authorList>
            <person name="Vitorino I.R."/>
            <person name="Lage O.M."/>
        </authorList>
    </citation>
    <scope>NUCLEOTIDE SEQUENCE</scope>
    <source>
        <strain evidence="2">ICT_H6.2</strain>
    </source>
</reference>
<comment type="caution">
    <text evidence="2">The sequence shown here is derived from an EMBL/GenBank/DDBJ whole genome shotgun (WGS) entry which is preliminary data.</text>
</comment>
<dbReference type="AlphaFoldDB" id="A0A9X2JFK9"/>
<sequence>MVAPSQHRDWEPLYSVLPTAEFQGSQVNVHNVRYCKYIDADSYVPDWYDKSFDVRDIRAVDFVLMPFPGNPALAHTQISFEIAPPNAPVDYLVVSAEVRKEKGETYGPVKGSTRQFELTYVVADERDSILSQTRFKDRDVYLYRSTATPEQSQRLFRDVMARVNGLAAKPEFYDTLTNNCTTNIIEHINRIQPRRVTYDYRVLLPGLSDELAYDQGLIVHRGTFQQTKTAAYVNPKVQQLSSGEDFSKLIRR</sequence>
<name>A0A9X2JFK9_9BACT</name>
<evidence type="ECO:0000259" key="1">
    <source>
        <dbReference type="Pfam" id="PF13387"/>
    </source>
</evidence>
<dbReference type="Proteomes" id="UP001155241">
    <property type="component" value="Unassembled WGS sequence"/>
</dbReference>